<comment type="caution">
    <text evidence="2">The sequence shown here is derived from an EMBL/GenBank/DDBJ whole genome shotgun (WGS) entry which is preliminary data.</text>
</comment>
<proteinExistence type="predicted"/>
<evidence type="ECO:0000313" key="2">
    <source>
        <dbReference type="EMBL" id="KAJ8890858.1"/>
    </source>
</evidence>
<feature type="region of interest" description="Disordered" evidence="1">
    <location>
        <begin position="909"/>
        <end position="928"/>
    </location>
</feature>
<feature type="region of interest" description="Disordered" evidence="1">
    <location>
        <begin position="145"/>
        <end position="172"/>
    </location>
</feature>
<feature type="region of interest" description="Disordered" evidence="1">
    <location>
        <begin position="643"/>
        <end position="674"/>
    </location>
</feature>
<name>A0ABQ9I4I1_9NEOP</name>
<evidence type="ECO:0000256" key="1">
    <source>
        <dbReference type="SAM" id="MobiDB-lite"/>
    </source>
</evidence>
<evidence type="ECO:0000313" key="3">
    <source>
        <dbReference type="Proteomes" id="UP001159363"/>
    </source>
</evidence>
<protein>
    <submittedName>
        <fullName evidence="2">Uncharacterized protein</fullName>
    </submittedName>
</protein>
<dbReference type="Proteomes" id="UP001159363">
    <property type="component" value="Chromosome 3"/>
</dbReference>
<feature type="compositionally biased region" description="Basic and acidic residues" evidence="1">
    <location>
        <begin position="911"/>
        <end position="928"/>
    </location>
</feature>
<sequence>MAKTTTRRRLTVSTRRKSVRRIATRDRKANLLKSSQSQRTDVANTVDANKVSIYEGKPHMNYSIVRKYRTPDNLAQMIEAQQLNTRGNRLPGSLKEVLSHEQSHLHHPHQSSPGARVKGAEMAPSLSLFPFLPHIPSNLAWRHASHPGRMRDEGGPQLNAVPSGPSPRRGVGADRRRVKELVWYLEVKEGRNSAPFAFPARSCAGTPVLPLLPSPGPRRRFITPPTSLSPFSPPFHIVEHLQSCAQLSSHVLHYFAKGGFLLHIRTSEMVQNEGFLTLSCRSAVTGRITYDISILRANARLHHRSSKLDPRPDVRSTQQTVAPFEFRAGLEIEIEFISNRGNLWFEVSIRDQQPSSTNISHFGIKVKESENQNHEISLVQHLYIGTKIKLDPVAELRSFDLGSGKMLVQPDSEILNLARRQMQMTENETRHELEHGIARCLCLARRCTNCDKNIQRGALIGRRATDNTETAVFSAAFRLRVHDPLSSSANRTYGANSTTARVKWAFHRRVSARISSVCTRAACSRWLARDLGGGGLAFPLRLSPSRADITVQVCVLASTVGWKARPILETPHTMRALFPLCVSSLLRTRISPSASFMYTHIYRLFTAQRLVDSEIIRDGASCTGKKGHGKESAMVFGWHPSQHSPGVISENHGKPKQGWPDRESNPGPPECESNELSLRHLARKSMPVWLLTIVSAVWPTCSRRVAGSRPSASAAADFQFACLTGNLLAIYAAMLAVSGWQHCAFPPSAGEIRPRAITEVLKGKGPAVAERLGCSPPTKTNRVQSPAVPLPDSRVWQSCRTIGLSPGSPAFTVPSFRRSSILTSIILFGSHLRGIPRTIFLTHQDHPAGWLNEWLNMFEKYDSKEEGYRNINFVKENLRRRNGFFKPLEEDVSFIGFLDVDTIARTGEPMRSSRSEVESIRSEDRMQTREEFPDKLSTICNVSHFRHTQKSSVVPPGIEPLSSWEASTLPTRTGSHRIRRNKTLLTSHQGEPGSIPGRVTPGFSHVGIVPDDATGWRVFSEISLLPHPLFPALLHTHHNHPNRLPGPRC</sequence>
<gene>
    <name evidence="2" type="ORF">PR048_010367</name>
</gene>
<dbReference type="EMBL" id="JARBHB010000003">
    <property type="protein sequence ID" value="KAJ8890858.1"/>
    <property type="molecule type" value="Genomic_DNA"/>
</dbReference>
<accession>A0ABQ9I4I1</accession>
<organism evidence="2 3">
    <name type="scientific">Dryococelus australis</name>
    <dbReference type="NCBI Taxonomy" id="614101"/>
    <lineage>
        <taxon>Eukaryota</taxon>
        <taxon>Metazoa</taxon>
        <taxon>Ecdysozoa</taxon>
        <taxon>Arthropoda</taxon>
        <taxon>Hexapoda</taxon>
        <taxon>Insecta</taxon>
        <taxon>Pterygota</taxon>
        <taxon>Neoptera</taxon>
        <taxon>Polyneoptera</taxon>
        <taxon>Phasmatodea</taxon>
        <taxon>Verophasmatodea</taxon>
        <taxon>Anareolatae</taxon>
        <taxon>Phasmatidae</taxon>
        <taxon>Eurycanthinae</taxon>
        <taxon>Dryococelus</taxon>
    </lineage>
</organism>
<keyword evidence="3" id="KW-1185">Reference proteome</keyword>
<reference evidence="2 3" key="1">
    <citation type="submission" date="2023-02" db="EMBL/GenBank/DDBJ databases">
        <title>LHISI_Scaffold_Assembly.</title>
        <authorList>
            <person name="Stuart O.P."/>
            <person name="Cleave R."/>
            <person name="Magrath M.J.L."/>
            <person name="Mikheyev A.S."/>
        </authorList>
    </citation>
    <scope>NUCLEOTIDE SEQUENCE [LARGE SCALE GENOMIC DNA]</scope>
    <source>
        <strain evidence="2">Daus_M_001</strain>
        <tissue evidence="2">Leg muscle</tissue>
    </source>
</reference>
<feature type="region of interest" description="Disordered" evidence="1">
    <location>
        <begin position="98"/>
        <end position="119"/>
    </location>
</feature>